<proteinExistence type="predicted"/>
<accession>A0AA95NMX2</accession>
<name>A0AA95NMX2_9BURK</name>
<dbReference type="RefSeq" id="WP_285233952.1">
    <property type="nucleotide sequence ID" value="NZ_CP116346.1"/>
</dbReference>
<evidence type="ECO:0000313" key="2">
    <source>
        <dbReference type="Proteomes" id="UP001177769"/>
    </source>
</evidence>
<gene>
    <name evidence="1" type="ORF">PFX98_04390</name>
</gene>
<dbReference type="EMBL" id="CP116346">
    <property type="protein sequence ID" value="WIT12851.1"/>
    <property type="molecule type" value="Genomic_DNA"/>
</dbReference>
<reference evidence="1" key="1">
    <citation type="submission" date="2023-01" db="EMBL/GenBank/DDBJ databases">
        <title>Whole genome sequence of Paucibacter sp. S2-9 isolated from pond sediment.</title>
        <authorList>
            <person name="Jung J.Y."/>
        </authorList>
    </citation>
    <scope>NUCLEOTIDE SEQUENCE</scope>
    <source>
        <strain evidence="1">S2-9</strain>
    </source>
</reference>
<keyword evidence="2" id="KW-1185">Reference proteome</keyword>
<protein>
    <submittedName>
        <fullName evidence="1">Formate dehydrogenase subunit delta</fullName>
    </submittedName>
</protein>
<dbReference type="InterPro" id="IPR021074">
    <property type="entry name" value="Formate_DH_dsu"/>
</dbReference>
<evidence type="ECO:0000313" key="1">
    <source>
        <dbReference type="EMBL" id="WIT12851.1"/>
    </source>
</evidence>
<sequence>MHIDTLVRMANQIGAFFEAMPDHQEAVEGIAQHLKKFWEPRMRRELLAQLDGGHNPGLHAMVLEAIQRHRSLLA</sequence>
<dbReference type="AlphaFoldDB" id="A0AA95NMX2"/>
<dbReference type="KEGG" id="pais:PFX98_04390"/>
<dbReference type="Pfam" id="PF11390">
    <property type="entry name" value="FdsD"/>
    <property type="match status" value="1"/>
</dbReference>
<dbReference type="Proteomes" id="UP001177769">
    <property type="component" value="Chromosome"/>
</dbReference>
<organism evidence="1 2">
    <name type="scientific">Paucibacter sediminis</name>
    <dbReference type="NCBI Taxonomy" id="3019553"/>
    <lineage>
        <taxon>Bacteria</taxon>
        <taxon>Pseudomonadati</taxon>
        <taxon>Pseudomonadota</taxon>
        <taxon>Betaproteobacteria</taxon>
        <taxon>Burkholderiales</taxon>
        <taxon>Sphaerotilaceae</taxon>
        <taxon>Roseateles</taxon>
    </lineage>
</organism>